<sequence length="59" mass="5986">MAGLDRVVAIASSLAESAALTLPLLSVGARIEAPHLPSPPGERDGKRCPASAPRVVLSL</sequence>
<evidence type="ECO:0000313" key="2">
    <source>
        <dbReference type="EMBL" id="SQD92042.1"/>
    </source>
</evidence>
<organism evidence="2 3">
    <name type="scientific">Candidatus Bipolaricaulis anaerobius</name>
    <dbReference type="NCBI Taxonomy" id="2026885"/>
    <lineage>
        <taxon>Bacteria</taxon>
        <taxon>Candidatus Bipolaricaulota</taxon>
        <taxon>Candidatus Bipolaricaulia</taxon>
        <taxon>Candidatus Bipolaricaulales</taxon>
        <taxon>Candidatus Bipolaricaulaceae</taxon>
        <taxon>Candidatus Bipolaricaulis</taxon>
    </lineage>
</organism>
<evidence type="ECO:0000313" key="3">
    <source>
        <dbReference type="Proteomes" id="UP000249818"/>
    </source>
</evidence>
<evidence type="ECO:0000256" key="1">
    <source>
        <dbReference type="SAM" id="MobiDB-lite"/>
    </source>
</evidence>
<accession>A0A2X3KI55</accession>
<gene>
    <name evidence="2" type="ORF">BARAN1_0017</name>
</gene>
<reference evidence="3" key="1">
    <citation type="submission" date="2018-05" db="EMBL/GenBank/DDBJ databases">
        <authorList>
            <person name="Hao L."/>
        </authorList>
    </citation>
    <scope>NUCLEOTIDE SEQUENCE [LARGE SCALE GENOMIC DNA]</scope>
</reference>
<dbReference type="KEGG" id="bana:BARAN1_0017"/>
<keyword evidence="3" id="KW-1185">Reference proteome</keyword>
<dbReference type="Proteomes" id="UP000249818">
    <property type="component" value="Chromosome BARAN1"/>
</dbReference>
<dbReference type="EMBL" id="LS483254">
    <property type="protein sequence ID" value="SQD92042.1"/>
    <property type="molecule type" value="Genomic_DNA"/>
</dbReference>
<protein>
    <submittedName>
        <fullName evidence="2">Uncharacterized protein</fullName>
    </submittedName>
</protein>
<proteinExistence type="predicted"/>
<feature type="region of interest" description="Disordered" evidence="1">
    <location>
        <begin position="33"/>
        <end position="59"/>
    </location>
</feature>
<dbReference type="AlphaFoldDB" id="A0A2X3KI55"/>
<name>A0A2X3KI55_9BACT</name>